<dbReference type="PANTHER" id="PTHR23310:SF62">
    <property type="entry name" value="ACYL-COA BINDING PROTEIN 1, ISOFORM A"/>
    <property type="match status" value="1"/>
</dbReference>
<gene>
    <name evidence="4" type="ORF">TCE0_022f06615</name>
</gene>
<evidence type="ECO:0000259" key="3">
    <source>
        <dbReference type="PROSITE" id="PS51228"/>
    </source>
</evidence>
<evidence type="ECO:0000313" key="4">
    <source>
        <dbReference type="EMBL" id="GAM37040.1"/>
    </source>
</evidence>
<keyword evidence="2" id="KW-0446">Lipid-binding</keyword>
<sequence length="94" mass="10625">MSLQERFDEAAVNAKKLKNASNSELLELYGLYKQGTGADFSAVTKPKPGWIKSMDEATLKYEAWEKVKDVSVEDAQEQYIKLVAELGEKYGFKE</sequence>
<proteinExistence type="inferred from homology"/>
<dbReference type="InterPro" id="IPR000582">
    <property type="entry name" value="Acyl-CoA-binding_protein"/>
</dbReference>
<comment type="caution">
    <text evidence="4">The sequence shown here is derived from an EMBL/GenBank/DDBJ whole genome shotgun (WGS) entry which is preliminary data.</text>
</comment>
<dbReference type="PANTHER" id="PTHR23310">
    <property type="entry name" value="ACYL-COA-BINDING PROTEIN, ACBP"/>
    <property type="match status" value="1"/>
</dbReference>
<dbReference type="PROSITE" id="PS51228">
    <property type="entry name" value="ACB_2"/>
    <property type="match status" value="1"/>
</dbReference>
<dbReference type="Proteomes" id="UP000053095">
    <property type="component" value="Unassembled WGS sequence"/>
</dbReference>
<reference evidence="5" key="1">
    <citation type="journal article" date="2015" name="Genome Announc.">
        <title>Draft genome sequence of Talaromyces cellulolyticus strain Y-94, a source of lignocellulosic biomass-degrading enzymes.</title>
        <authorList>
            <person name="Fujii T."/>
            <person name="Koike H."/>
            <person name="Sawayama S."/>
            <person name="Yano S."/>
            <person name="Inoue H."/>
        </authorList>
    </citation>
    <scope>NUCLEOTIDE SEQUENCE [LARGE SCALE GENOMIC DNA]</scope>
    <source>
        <strain evidence="5">Y-94</strain>
    </source>
</reference>
<dbReference type="InterPro" id="IPR014352">
    <property type="entry name" value="FERM/acyl-CoA-bd_prot_sf"/>
</dbReference>
<dbReference type="Pfam" id="PF00887">
    <property type="entry name" value="ACBP"/>
    <property type="match status" value="1"/>
</dbReference>
<dbReference type="EMBL" id="DF933818">
    <property type="protein sequence ID" value="GAM37040.1"/>
    <property type="molecule type" value="Genomic_DNA"/>
</dbReference>
<organism evidence="4 5">
    <name type="scientific">Talaromyces pinophilus</name>
    <name type="common">Penicillium pinophilum</name>
    <dbReference type="NCBI Taxonomy" id="128442"/>
    <lineage>
        <taxon>Eukaryota</taxon>
        <taxon>Fungi</taxon>
        <taxon>Dikarya</taxon>
        <taxon>Ascomycota</taxon>
        <taxon>Pezizomycotina</taxon>
        <taxon>Eurotiomycetes</taxon>
        <taxon>Eurotiomycetidae</taxon>
        <taxon>Eurotiales</taxon>
        <taxon>Trichocomaceae</taxon>
        <taxon>Talaromyces</taxon>
        <taxon>Talaromyces sect. Talaromyces</taxon>
    </lineage>
</organism>
<keyword evidence="5" id="KW-1185">Reference proteome</keyword>
<evidence type="ECO:0000313" key="5">
    <source>
        <dbReference type="Proteomes" id="UP000053095"/>
    </source>
</evidence>
<dbReference type="GO" id="GO:0006631">
    <property type="term" value="P:fatty acid metabolic process"/>
    <property type="evidence" value="ECO:0007669"/>
    <property type="project" value="TreeGrafter"/>
</dbReference>
<comment type="similarity">
    <text evidence="1">Belongs to the ACBP family.</text>
</comment>
<feature type="domain" description="ACB" evidence="3">
    <location>
        <begin position="3"/>
        <end position="92"/>
    </location>
</feature>
<dbReference type="SUPFAM" id="SSF47027">
    <property type="entry name" value="Acyl-CoA binding protein"/>
    <property type="match status" value="1"/>
</dbReference>
<protein>
    <submittedName>
        <fullName evidence="4">Acyl-CoA binding protein</fullName>
    </submittedName>
</protein>
<evidence type="ECO:0000256" key="1">
    <source>
        <dbReference type="ARBA" id="ARBA00005567"/>
    </source>
</evidence>
<dbReference type="AlphaFoldDB" id="A0A6V8H7G5"/>
<evidence type="ECO:0000256" key="2">
    <source>
        <dbReference type="ARBA" id="ARBA00023121"/>
    </source>
</evidence>
<dbReference type="InterPro" id="IPR035984">
    <property type="entry name" value="Acyl-CoA-binding_sf"/>
</dbReference>
<dbReference type="Gene3D" id="1.20.80.10">
    <property type="match status" value="1"/>
</dbReference>
<accession>A0A6V8H7G5</accession>
<dbReference type="PRINTS" id="PR00689">
    <property type="entry name" value="ACOABINDINGP"/>
</dbReference>
<dbReference type="GO" id="GO:0000062">
    <property type="term" value="F:fatty-acyl-CoA binding"/>
    <property type="evidence" value="ECO:0007669"/>
    <property type="project" value="InterPro"/>
</dbReference>
<name>A0A6V8H7G5_TALPI</name>